<dbReference type="InterPro" id="IPR001263">
    <property type="entry name" value="PI3K_accessory_dom"/>
</dbReference>
<dbReference type="SMART" id="SM00145">
    <property type="entry name" value="PI3Ka"/>
    <property type="match status" value="1"/>
</dbReference>
<keyword evidence="3" id="KW-1185">Reference proteome</keyword>
<dbReference type="PROSITE" id="PS51545">
    <property type="entry name" value="PIK_HELICAL"/>
    <property type="match status" value="1"/>
</dbReference>
<proteinExistence type="predicted"/>
<evidence type="ECO:0000313" key="2">
    <source>
        <dbReference type="EMBL" id="OTG24499.1"/>
    </source>
</evidence>
<evidence type="ECO:0000259" key="1">
    <source>
        <dbReference type="PROSITE" id="PS51545"/>
    </source>
</evidence>
<protein>
    <submittedName>
        <fullName evidence="2">Putative phosphatidylinositol Kinase, Armadillo-type fold protein</fullName>
    </submittedName>
</protein>
<name>A0A251UN68_HELAN</name>
<dbReference type="PANTHER" id="PTHR10048:SF7">
    <property type="entry name" value="PHOSPHATIDYLINOSITOL 3-KINASE CATALYTIC SUBUNIT TYPE 3"/>
    <property type="match status" value="1"/>
</dbReference>
<dbReference type="EMBL" id="CM007894">
    <property type="protein sequence ID" value="OTG24499.1"/>
    <property type="molecule type" value="Genomic_DNA"/>
</dbReference>
<accession>A0A251UN68</accession>
<dbReference type="InterPro" id="IPR016024">
    <property type="entry name" value="ARM-type_fold"/>
</dbReference>
<dbReference type="InterPro" id="IPR015433">
    <property type="entry name" value="PI3/4_kinase"/>
</dbReference>
<feature type="domain" description="PIK helical" evidence="1">
    <location>
        <begin position="1"/>
        <end position="131"/>
    </location>
</feature>
<reference evidence="3" key="1">
    <citation type="journal article" date="2017" name="Nature">
        <title>The sunflower genome provides insights into oil metabolism, flowering and Asterid evolution.</title>
        <authorList>
            <person name="Badouin H."/>
            <person name="Gouzy J."/>
            <person name="Grassa C.J."/>
            <person name="Murat F."/>
            <person name="Staton S.E."/>
            <person name="Cottret L."/>
            <person name="Lelandais-Briere C."/>
            <person name="Owens G.L."/>
            <person name="Carrere S."/>
            <person name="Mayjonade B."/>
            <person name="Legrand L."/>
            <person name="Gill N."/>
            <person name="Kane N.C."/>
            <person name="Bowers J.E."/>
            <person name="Hubner S."/>
            <person name="Bellec A."/>
            <person name="Berard A."/>
            <person name="Berges H."/>
            <person name="Blanchet N."/>
            <person name="Boniface M.C."/>
            <person name="Brunel D."/>
            <person name="Catrice O."/>
            <person name="Chaidir N."/>
            <person name="Claudel C."/>
            <person name="Donnadieu C."/>
            <person name="Faraut T."/>
            <person name="Fievet G."/>
            <person name="Helmstetter N."/>
            <person name="King M."/>
            <person name="Knapp S.J."/>
            <person name="Lai Z."/>
            <person name="Le Paslier M.C."/>
            <person name="Lippi Y."/>
            <person name="Lorenzon L."/>
            <person name="Mandel J.R."/>
            <person name="Marage G."/>
            <person name="Marchand G."/>
            <person name="Marquand E."/>
            <person name="Bret-Mestries E."/>
            <person name="Morien E."/>
            <person name="Nambeesan S."/>
            <person name="Nguyen T."/>
            <person name="Pegot-Espagnet P."/>
            <person name="Pouilly N."/>
            <person name="Raftis F."/>
            <person name="Sallet E."/>
            <person name="Schiex T."/>
            <person name="Thomas J."/>
            <person name="Vandecasteele C."/>
            <person name="Vares D."/>
            <person name="Vear F."/>
            <person name="Vautrin S."/>
            <person name="Crespi M."/>
            <person name="Mangin B."/>
            <person name="Burke J.M."/>
            <person name="Salse J."/>
            <person name="Munos S."/>
            <person name="Vincourt P."/>
            <person name="Rieseberg L.H."/>
            <person name="Langlade N.B."/>
        </authorList>
    </citation>
    <scope>NUCLEOTIDE SEQUENCE [LARGE SCALE GENOMIC DNA]</scope>
    <source>
        <strain evidence="3">cv. SF193</strain>
    </source>
</reference>
<organism evidence="2 3">
    <name type="scientific">Helianthus annuus</name>
    <name type="common">Common sunflower</name>
    <dbReference type="NCBI Taxonomy" id="4232"/>
    <lineage>
        <taxon>Eukaryota</taxon>
        <taxon>Viridiplantae</taxon>
        <taxon>Streptophyta</taxon>
        <taxon>Embryophyta</taxon>
        <taxon>Tracheophyta</taxon>
        <taxon>Spermatophyta</taxon>
        <taxon>Magnoliopsida</taxon>
        <taxon>eudicotyledons</taxon>
        <taxon>Gunneridae</taxon>
        <taxon>Pentapetalae</taxon>
        <taxon>asterids</taxon>
        <taxon>campanulids</taxon>
        <taxon>Asterales</taxon>
        <taxon>Asteraceae</taxon>
        <taxon>Asteroideae</taxon>
        <taxon>Heliantheae alliance</taxon>
        <taxon>Heliantheae</taxon>
        <taxon>Helianthus</taxon>
    </lineage>
</organism>
<evidence type="ECO:0000313" key="3">
    <source>
        <dbReference type="Proteomes" id="UP000215914"/>
    </source>
</evidence>
<keyword evidence="2" id="KW-0418">Kinase</keyword>
<dbReference type="Proteomes" id="UP000215914">
    <property type="component" value="Chromosome 5"/>
</dbReference>
<keyword evidence="2" id="KW-0808">Transferase</keyword>
<dbReference type="PANTHER" id="PTHR10048">
    <property type="entry name" value="PHOSPHATIDYLINOSITOL KINASE"/>
    <property type="match status" value="1"/>
</dbReference>
<dbReference type="GO" id="GO:0046854">
    <property type="term" value="P:phosphatidylinositol phosphate biosynthetic process"/>
    <property type="evidence" value="ECO:0007669"/>
    <property type="project" value="InterPro"/>
</dbReference>
<dbReference type="SUPFAM" id="SSF48371">
    <property type="entry name" value="ARM repeat"/>
    <property type="match status" value="1"/>
</dbReference>
<sequence length="146" mass="17136">MILQRILRLLTNIGCELFHLNIYPSWICSTHAHKLKKAVSKRIASISGVSAHVVSVLERADDEELQCYLLQLVQAMRFERSDKSRLSQFLVQRSLTNIEFSSFLRWYVVVELHVPAYTKCFYCTYEMLEENMIKVRFCLVITDRIS</sequence>
<gene>
    <name evidence="2" type="ORF">HannXRQ_Chr05g0137451</name>
</gene>
<dbReference type="Pfam" id="PF00613">
    <property type="entry name" value="PI3Ka"/>
    <property type="match status" value="1"/>
</dbReference>
<dbReference type="InterPro" id="IPR042236">
    <property type="entry name" value="PI3K_accessory_sf"/>
</dbReference>
<dbReference type="InParanoid" id="A0A251UN68"/>
<dbReference type="STRING" id="4232.A0A251UN68"/>
<dbReference type="GO" id="GO:0016301">
    <property type="term" value="F:kinase activity"/>
    <property type="evidence" value="ECO:0007669"/>
    <property type="project" value="UniProtKB-KW"/>
</dbReference>
<dbReference type="AlphaFoldDB" id="A0A251UN68"/>
<dbReference type="Gene3D" id="1.25.40.70">
    <property type="entry name" value="Phosphatidylinositol 3-kinase, accessory domain (PIK)"/>
    <property type="match status" value="1"/>
</dbReference>